<keyword evidence="3" id="KW-0963">Cytoplasm</keyword>
<protein>
    <recommendedName>
        <fullName evidence="3">Protein GrpE</fullName>
    </recommendedName>
    <alternativeName>
        <fullName evidence="3">HSP-70 cofactor</fullName>
    </alternativeName>
</protein>
<comment type="subcellular location">
    <subcellularLocation>
        <location evidence="3">Cytoplasm</location>
    </subcellularLocation>
</comment>
<dbReference type="CDD" id="cd00446">
    <property type="entry name" value="GrpE"/>
    <property type="match status" value="1"/>
</dbReference>
<dbReference type="PRINTS" id="PR00773">
    <property type="entry name" value="GRPEPROTEIN"/>
</dbReference>
<evidence type="ECO:0000256" key="1">
    <source>
        <dbReference type="ARBA" id="ARBA00009054"/>
    </source>
</evidence>
<comment type="caution">
    <text evidence="6">The sequence shown here is derived from an EMBL/GenBank/DDBJ whole genome shotgun (WGS) entry which is preliminary data.</text>
</comment>
<dbReference type="InterPro" id="IPR000740">
    <property type="entry name" value="GrpE"/>
</dbReference>
<name>A0ABQ2F395_9MICO</name>
<reference evidence="7" key="1">
    <citation type="journal article" date="2019" name="Int. J. Syst. Evol. Microbiol.">
        <title>The Global Catalogue of Microorganisms (GCM) 10K type strain sequencing project: providing services to taxonomists for standard genome sequencing and annotation.</title>
        <authorList>
            <consortium name="The Broad Institute Genomics Platform"/>
            <consortium name="The Broad Institute Genome Sequencing Center for Infectious Disease"/>
            <person name="Wu L."/>
            <person name="Ma J."/>
        </authorList>
    </citation>
    <scope>NUCLEOTIDE SEQUENCE [LARGE SCALE GENOMIC DNA]</scope>
    <source>
        <strain evidence="7">CGMCC 1.5362</strain>
    </source>
</reference>
<evidence type="ECO:0000256" key="5">
    <source>
        <dbReference type="SAM" id="MobiDB-lite"/>
    </source>
</evidence>
<dbReference type="SUPFAM" id="SSF58014">
    <property type="entry name" value="Coiled-coil domain of nucleotide exchange factor GrpE"/>
    <property type="match status" value="1"/>
</dbReference>
<accession>A0ABQ2F395</accession>
<dbReference type="HAMAP" id="MF_01151">
    <property type="entry name" value="GrpE"/>
    <property type="match status" value="1"/>
</dbReference>
<dbReference type="PANTHER" id="PTHR21237">
    <property type="entry name" value="GRPE PROTEIN"/>
    <property type="match status" value="1"/>
</dbReference>
<evidence type="ECO:0000256" key="4">
    <source>
        <dbReference type="RuleBase" id="RU004478"/>
    </source>
</evidence>
<feature type="compositionally biased region" description="Basic and acidic residues" evidence="5">
    <location>
        <begin position="13"/>
        <end position="33"/>
    </location>
</feature>
<dbReference type="Proteomes" id="UP000662111">
    <property type="component" value="Unassembled WGS sequence"/>
</dbReference>
<keyword evidence="7" id="KW-1185">Reference proteome</keyword>
<comment type="similarity">
    <text evidence="1 3 4">Belongs to the GrpE family.</text>
</comment>
<dbReference type="InterPro" id="IPR009012">
    <property type="entry name" value="GrpE_head"/>
</dbReference>
<keyword evidence="3" id="KW-0346">Stress response</keyword>
<evidence type="ECO:0000256" key="3">
    <source>
        <dbReference type="HAMAP-Rule" id="MF_01151"/>
    </source>
</evidence>
<sequence>MTDSFGTQTGGAPRDEEHPGSGPVIRDKRRIDPETGQPRTPQTAPEPAPGQADGDAGADTGVTDAGAAGDDAHPDTALAAERLEEMRRMQAEFVNFRNRTQREREADKDRAVSSVIEALLPVMDDIHSAREHGDLGEGTPLRAIADKLEVTLERFGVRRVGEVGDVFDPTVHEALMHLPADSPGVELPEGSTEMTVVQVIQPGFVVNDKVVRAARVAVADPA</sequence>
<evidence type="ECO:0000313" key="7">
    <source>
        <dbReference type="Proteomes" id="UP000662111"/>
    </source>
</evidence>
<keyword evidence="2 3" id="KW-0143">Chaperone</keyword>
<evidence type="ECO:0000256" key="2">
    <source>
        <dbReference type="ARBA" id="ARBA00023186"/>
    </source>
</evidence>
<feature type="region of interest" description="Disordered" evidence="5">
    <location>
        <begin position="1"/>
        <end position="73"/>
    </location>
</feature>
<gene>
    <name evidence="3 6" type="primary">grpE</name>
    <name evidence="6" type="ORF">GCM10011509_01800</name>
</gene>
<comment type="function">
    <text evidence="3">Participates actively in the response to hyperosmotic and heat shock by preventing the aggregation of stress-denatured proteins, in association with DnaK and GrpE. It is the nucleotide exchange factor for DnaK and may function as a thermosensor. Unfolded proteins bind initially to DnaJ; upon interaction with the DnaJ-bound protein, DnaK hydrolyzes its bound ATP, resulting in the formation of a stable complex. GrpE releases ADP from DnaK; ATP binding to DnaK triggers the release of the substrate protein, thus completing the reaction cycle. Several rounds of ATP-dependent interactions between DnaJ, DnaK and GrpE are required for fully efficient folding.</text>
</comment>
<comment type="subunit">
    <text evidence="3">Homodimer.</text>
</comment>
<evidence type="ECO:0000313" key="6">
    <source>
        <dbReference type="EMBL" id="GGK57078.1"/>
    </source>
</evidence>
<proteinExistence type="inferred from homology"/>
<dbReference type="Gene3D" id="3.90.20.20">
    <property type="match status" value="1"/>
</dbReference>
<dbReference type="Pfam" id="PF01025">
    <property type="entry name" value="GrpE"/>
    <property type="match status" value="1"/>
</dbReference>
<dbReference type="SUPFAM" id="SSF51064">
    <property type="entry name" value="Head domain of nucleotide exchange factor GrpE"/>
    <property type="match status" value="1"/>
</dbReference>
<feature type="compositionally biased region" description="Low complexity" evidence="5">
    <location>
        <begin position="49"/>
        <end position="69"/>
    </location>
</feature>
<dbReference type="InterPro" id="IPR013805">
    <property type="entry name" value="GrpE_CC"/>
</dbReference>
<dbReference type="PANTHER" id="PTHR21237:SF23">
    <property type="entry name" value="GRPE PROTEIN HOMOLOG, MITOCHONDRIAL"/>
    <property type="match status" value="1"/>
</dbReference>
<organism evidence="6 7">
    <name type="scientific">Ornithinimicrobium pekingense</name>
    <dbReference type="NCBI Taxonomy" id="384677"/>
    <lineage>
        <taxon>Bacteria</taxon>
        <taxon>Bacillati</taxon>
        <taxon>Actinomycetota</taxon>
        <taxon>Actinomycetes</taxon>
        <taxon>Micrococcales</taxon>
        <taxon>Ornithinimicrobiaceae</taxon>
        <taxon>Ornithinimicrobium</taxon>
    </lineage>
</organism>
<dbReference type="EMBL" id="BMLB01000001">
    <property type="protein sequence ID" value="GGK57078.1"/>
    <property type="molecule type" value="Genomic_DNA"/>
</dbReference>
<dbReference type="Gene3D" id="2.30.22.10">
    <property type="entry name" value="Head domain of nucleotide exchange factor GrpE"/>
    <property type="match status" value="1"/>
</dbReference>
<dbReference type="RefSeq" id="WP_022921044.1">
    <property type="nucleotide sequence ID" value="NZ_BMLB01000001.1"/>
</dbReference>